<reference evidence="1 2" key="1">
    <citation type="journal article" date="2022" name="bioRxiv">
        <title>The genome of the oomycete Peronosclerospora sorghi, a cosmopolitan pathogen of maize and sorghum, is inflated with dispersed pseudogenes.</title>
        <authorList>
            <person name="Fletcher K."/>
            <person name="Martin F."/>
            <person name="Isakeit T."/>
            <person name="Cavanaugh K."/>
            <person name="Magill C."/>
            <person name="Michelmore R."/>
        </authorList>
    </citation>
    <scope>NUCLEOTIDE SEQUENCE [LARGE SCALE GENOMIC DNA]</scope>
    <source>
        <strain evidence="1">P6</strain>
    </source>
</reference>
<sequence length="301" mass="33434">MRGARLSFLSLSLLGTLSSFAAATSSPHCVKWRATSNCDPHGVREPRNDASCTDVIASGRSGYCECEARRRVREVACDHHEFTCEEACAQDSSAELSYPQGFQYVTCGSSIKLVHEVSRYRLHSHDISYGSGSEQQSVTSHRARNDVNSYWLVKEADAAPPCHVGQAIACGATIRLEHVATRRNLHSHAYSAPLSAPHHEVSAFGVAGEGDALDTWVVECQEHQQCSAADQCEDDGRWKRGQLVRLRHKETKQWLYTSSTARYNDQNCPHCPINGQQEVSCSSKRQDETLWFAEEGIYVTE</sequence>
<gene>
    <name evidence="1" type="ORF">PsorP6_000626</name>
</gene>
<comment type="caution">
    <text evidence="1">The sequence shown here is derived from an EMBL/GenBank/DDBJ whole genome shotgun (WGS) entry which is preliminary data.</text>
</comment>
<evidence type="ECO:0000313" key="1">
    <source>
        <dbReference type="EMBL" id="KAI9922436.1"/>
    </source>
</evidence>
<evidence type="ECO:0000313" key="2">
    <source>
        <dbReference type="Proteomes" id="UP001163321"/>
    </source>
</evidence>
<organism evidence="1 2">
    <name type="scientific">Peronosclerospora sorghi</name>
    <dbReference type="NCBI Taxonomy" id="230839"/>
    <lineage>
        <taxon>Eukaryota</taxon>
        <taxon>Sar</taxon>
        <taxon>Stramenopiles</taxon>
        <taxon>Oomycota</taxon>
        <taxon>Peronosporomycetes</taxon>
        <taxon>Peronosporales</taxon>
        <taxon>Peronosporaceae</taxon>
        <taxon>Peronosclerospora</taxon>
    </lineage>
</organism>
<dbReference type="Proteomes" id="UP001163321">
    <property type="component" value="Chromosome 1"/>
</dbReference>
<protein>
    <submittedName>
        <fullName evidence="1">Uncharacterized protein</fullName>
    </submittedName>
</protein>
<dbReference type="EMBL" id="CM047580">
    <property type="protein sequence ID" value="KAI9922436.1"/>
    <property type="molecule type" value="Genomic_DNA"/>
</dbReference>
<accession>A0ACC0WW13</accession>
<name>A0ACC0WW13_9STRA</name>
<keyword evidence="2" id="KW-1185">Reference proteome</keyword>
<proteinExistence type="predicted"/>